<keyword evidence="2" id="KW-1185">Reference proteome</keyword>
<evidence type="ECO:0000259" key="1">
    <source>
        <dbReference type="Pfam" id="PF07727"/>
    </source>
</evidence>
<proteinExistence type="predicted"/>
<dbReference type="PANTHER" id="PTHR34222:SF82">
    <property type="entry name" value="CCHC-TYPE DOMAIN-CONTAINING PROTEIN"/>
    <property type="match status" value="1"/>
</dbReference>
<dbReference type="eggNOG" id="KOG0017">
    <property type="taxonomic scope" value="Eukaryota"/>
</dbReference>
<name>A0A1U7YEC5_NICSY</name>
<dbReference type="PANTHER" id="PTHR34222">
    <property type="entry name" value="GAG_PRE-INTEGRS DOMAIN-CONTAINING PROTEIN"/>
    <property type="match status" value="1"/>
</dbReference>
<dbReference type="InterPro" id="IPR013103">
    <property type="entry name" value="RVT_2"/>
</dbReference>
<gene>
    <name evidence="3" type="primary">LOC104247216</name>
</gene>
<feature type="domain" description="Reverse transcriptase Ty1/copia-type" evidence="1">
    <location>
        <begin position="275"/>
        <end position="390"/>
    </location>
</feature>
<evidence type="ECO:0000313" key="3">
    <source>
        <dbReference type="RefSeq" id="XP_009801478.1"/>
    </source>
</evidence>
<evidence type="ECO:0000313" key="2">
    <source>
        <dbReference type="Proteomes" id="UP000189701"/>
    </source>
</evidence>
<reference evidence="3" key="2">
    <citation type="submission" date="2025-08" db="UniProtKB">
        <authorList>
            <consortium name="RefSeq"/>
        </authorList>
    </citation>
    <scope>IDENTIFICATION</scope>
    <source>
        <tissue evidence="3">Leaf</tissue>
    </source>
</reference>
<reference evidence="2" key="1">
    <citation type="journal article" date="2013" name="Genome Biol.">
        <title>Reference genomes and transcriptomes of Nicotiana sylvestris and Nicotiana tomentosiformis.</title>
        <authorList>
            <person name="Sierro N."/>
            <person name="Battey J.N."/>
            <person name="Ouadi S."/>
            <person name="Bovet L."/>
            <person name="Goepfert S."/>
            <person name="Bakaher N."/>
            <person name="Peitsch M.C."/>
            <person name="Ivanov N.V."/>
        </authorList>
    </citation>
    <scope>NUCLEOTIDE SEQUENCE [LARGE SCALE GENOMIC DNA]</scope>
</reference>
<sequence>MTVTDYFSRHREMWDEFDALMPCPGCPCPEFKHYAQHFEYQRLLQFFTRLNESYSKSRSEIMMMSPLPSINKSYSLLVDQESQRNLKSTTQVAQVTKALGSTTIYSSKSVNNTGNYRSKRSQVQCIERCNMTANMTPTINGSSSSGATQQMNQPVPFQQMPHPALSCRVVYCVERCNMAANMTHMVNGSSSSGATQQMSQPAPFQQMPHLAPSLLMRNTNPRYRSLVVVRIIAEETRDDDPPAEHRRSSRPSKPPVTVLAAYSTLLEPTSFKEAATNPKWVYRIKYKAYGEVERFKARLVAKGYSQKERLNYGETFSPVAKIVTVRSIIVIAASRPWLILQMNVHNAFLNGDLTKEVYMQLPKGFGRQGETKRKVCKLHKSLYGLKQAPR</sequence>
<dbReference type="STRING" id="4096.A0A1U7YEC5"/>
<accession>A0A1U7YEC5</accession>
<dbReference type="Pfam" id="PF07727">
    <property type="entry name" value="RVT_2"/>
    <property type="match status" value="1"/>
</dbReference>
<protein>
    <submittedName>
        <fullName evidence="3">Uncharacterized protein LOC104247216</fullName>
    </submittedName>
</protein>
<dbReference type="RefSeq" id="XP_009801478.1">
    <property type="nucleotide sequence ID" value="XM_009803176.1"/>
</dbReference>
<dbReference type="AlphaFoldDB" id="A0A1U7YEC5"/>
<organism evidence="2 3">
    <name type="scientific">Nicotiana sylvestris</name>
    <name type="common">Wood tobacco</name>
    <name type="synonym">South American tobacco</name>
    <dbReference type="NCBI Taxonomy" id="4096"/>
    <lineage>
        <taxon>Eukaryota</taxon>
        <taxon>Viridiplantae</taxon>
        <taxon>Streptophyta</taxon>
        <taxon>Embryophyta</taxon>
        <taxon>Tracheophyta</taxon>
        <taxon>Spermatophyta</taxon>
        <taxon>Magnoliopsida</taxon>
        <taxon>eudicotyledons</taxon>
        <taxon>Gunneridae</taxon>
        <taxon>Pentapetalae</taxon>
        <taxon>asterids</taxon>
        <taxon>lamiids</taxon>
        <taxon>Solanales</taxon>
        <taxon>Solanaceae</taxon>
        <taxon>Nicotianoideae</taxon>
        <taxon>Nicotianeae</taxon>
        <taxon>Nicotiana</taxon>
    </lineage>
</organism>
<dbReference type="Proteomes" id="UP000189701">
    <property type="component" value="Unplaced"/>
</dbReference>